<reference evidence="2 3" key="1">
    <citation type="submission" date="2019-02" db="EMBL/GenBank/DDBJ databases">
        <title>Deep-cultivation of Planctomycetes and their phenomic and genomic characterization uncovers novel biology.</title>
        <authorList>
            <person name="Wiegand S."/>
            <person name="Jogler M."/>
            <person name="Boedeker C."/>
            <person name="Pinto D."/>
            <person name="Vollmers J."/>
            <person name="Rivas-Marin E."/>
            <person name="Kohn T."/>
            <person name="Peeters S.H."/>
            <person name="Heuer A."/>
            <person name="Rast P."/>
            <person name="Oberbeckmann S."/>
            <person name="Bunk B."/>
            <person name="Jeske O."/>
            <person name="Meyerdierks A."/>
            <person name="Storesund J.E."/>
            <person name="Kallscheuer N."/>
            <person name="Luecker S."/>
            <person name="Lage O.M."/>
            <person name="Pohl T."/>
            <person name="Merkel B.J."/>
            <person name="Hornburger P."/>
            <person name="Mueller R.-W."/>
            <person name="Bruemmer F."/>
            <person name="Labrenz M."/>
            <person name="Spormann A.M."/>
            <person name="Op Den Camp H."/>
            <person name="Overmann J."/>
            <person name="Amann R."/>
            <person name="Jetten M.S.M."/>
            <person name="Mascher T."/>
            <person name="Medema M.H."/>
            <person name="Devos D.P."/>
            <person name="Kaster A.-K."/>
            <person name="Ovreas L."/>
            <person name="Rohde M."/>
            <person name="Galperin M.Y."/>
            <person name="Jogler C."/>
        </authorList>
    </citation>
    <scope>NUCLEOTIDE SEQUENCE [LARGE SCALE GENOMIC DNA]</scope>
    <source>
        <strain evidence="2 3">Pla52o</strain>
    </source>
</reference>
<feature type="transmembrane region" description="Helical" evidence="1">
    <location>
        <begin position="426"/>
        <end position="444"/>
    </location>
</feature>
<dbReference type="AlphaFoldDB" id="A0A5C6CRP6"/>
<feature type="transmembrane region" description="Helical" evidence="1">
    <location>
        <begin position="400"/>
        <end position="420"/>
    </location>
</feature>
<evidence type="ECO:0000256" key="1">
    <source>
        <dbReference type="SAM" id="Phobius"/>
    </source>
</evidence>
<evidence type="ECO:0000313" key="2">
    <source>
        <dbReference type="EMBL" id="TWU27162.1"/>
    </source>
</evidence>
<gene>
    <name evidence="2" type="ORF">Pla52o_10260</name>
</gene>
<feature type="transmembrane region" description="Helical" evidence="1">
    <location>
        <begin position="109"/>
        <end position="130"/>
    </location>
</feature>
<keyword evidence="1" id="KW-0472">Membrane</keyword>
<comment type="caution">
    <text evidence="2">The sequence shown here is derived from an EMBL/GenBank/DDBJ whole genome shotgun (WGS) entry which is preliminary data.</text>
</comment>
<feature type="transmembrane region" description="Helical" evidence="1">
    <location>
        <begin position="137"/>
        <end position="157"/>
    </location>
</feature>
<accession>A0A5C6CRP6</accession>
<keyword evidence="3" id="KW-1185">Reference proteome</keyword>
<feature type="transmembrane region" description="Helical" evidence="1">
    <location>
        <begin position="359"/>
        <end position="379"/>
    </location>
</feature>
<keyword evidence="1" id="KW-0812">Transmembrane</keyword>
<feature type="transmembrane region" description="Helical" evidence="1">
    <location>
        <begin position="85"/>
        <end position="103"/>
    </location>
</feature>
<feature type="transmembrane region" description="Helical" evidence="1">
    <location>
        <begin position="268"/>
        <end position="287"/>
    </location>
</feature>
<feature type="transmembrane region" description="Helical" evidence="1">
    <location>
        <begin position="221"/>
        <end position="237"/>
    </location>
</feature>
<name>A0A5C6CRP6_9BACT</name>
<organism evidence="2 3">
    <name type="scientific">Novipirellula galeiformis</name>
    <dbReference type="NCBI Taxonomy" id="2528004"/>
    <lineage>
        <taxon>Bacteria</taxon>
        <taxon>Pseudomonadati</taxon>
        <taxon>Planctomycetota</taxon>
        <taxon>Planctomycetia</taxon>
        <taxon>Pirellulales</taxon>
        <taxon>Pirellulaceae</taxon>
        <taxon>Novipirellula</taxon>
    </lineage>
</organism>
<feature type="transmembrane region" description="Helical" evidence="1">
    <location>
        <begin position="196"/>
        <end position="214"/>
    </location>
</feature>
<sequence length="451" mass="48665">MTTIYYSFVALSALIALSDFRRGIYFAIFIDLLRDIVRKTDPSESVLITVAGAAVWGAVFLGATKSYPGLVSRAFSEHPLLRKSISTFLIGLVPAAGLAVILYPGGYKMAVVGGVSFVVPLFGLAIGYALPRQSKDIYGMLAFYIFVNAVFLIGVPLEHLGYDWAGLGGMRGMNWIRYRSGYTVDLISGFYRSPDIMGLHAASVAMFCFCFYVRADGRPKAGWIAIASWAFFCLFLAGRRKMIGMPFVFVAAWFFIGKLKNLVPANRMLGFLASLALPVGVSLLMLGRGSDNDAYADFASSLITEGGIRANELISNSVLGTIHQTGVFGAGLGSATQGRYHMGGISGPRAWQEDGISRIFMELGLFGVICVVIAGKHFYFAVKRAMGNPLGTFQTKILQLSLVSMVLAYGASFTISHQQFSGDPGSGVIVMILMGAVFGLYVPARREFVVG</sequence>
<dbReference type="Proteomes" id="UP000316304">
    <property type="component" value="Unassembled WGS sequence"/>
</dbReference>
<dbReference type="EMBL" id="SJPT01000001">
    <property type="protein sequence ID" value="TWU27162.1"/>
    <property type="molecule type" value="Genomic_DNA"/>
</dbReference>
<evidence type="ECO:0008006" key="4">
    <source>
        <dbReference type="Google" id="ProtNLM"/>
    </source>
</evidence>
<feature type="transmembrane region" description="Helical" evidence="1">
    <location>
        <begin position="243"/>
        <end position="259"/>
    </location>
</feature>
<evidence type="ECO:0000313" key="3">
    <source>
        <dbReference type="Proteomes" id="UP000316304"/>
    </source>
</evidence>
<feature type="transmembrane region" description="Helical" evidence="1">
    <location>
        <begin position="46"/>
        <end position="64"/>
    </location>
</feature>
<keyword evidence="1" id="KW-1133">Transmembrane helix</keyword>
<protein>
    <recommendedName>
        <fullName evidence="4">O-Antigen ligase</fullName>
    </recommendedName>
</protein>
<proteinExistence type="predicted"/>